<protein>
    <submittedName>
        <fullName evidence="1">Uncharacterized protein</fullName>
    </submittedName>
</protein>
<reference evidence="2" key="1">
    <citation type="journal article" date="2023" name="G3 (Bethesda)">
        <title>Genome assembly and association tests identify interacting loci associated with vigor, precocity, and sex in interspecific pistachio rootstocks.</title>
        <authorList>
            <person name="Palmer W."/>
            <person name="Jacygrad E."/>
            <person name="Sagayaradj S."/>
            <person name="Cavanaugh K."/>
            <person name="Han R."/>
            <person name="Bertier L."/>
            <person name="Beede B."/>
            <person name="Kafkas S."/>
            <person name="Golino D."/>
            <person name="Preece J."/>
            <person name="Michelmore R."/>
        </authorList>
    </citation>
    <scope>NUCLEOTIDE SEQUENCE [LARGE SCALE GENOMIC DNA]</scope>
</reference>
<keyword evidence="2" id="KW-1185">Reference proteome</keyword>
<dbReference type="Proteomes" id="UP001163603">
    <property type="component" value="Chromosome 5"/>
</dbReference>
<organism evidence="1 2">
    <name type="scientific">Pistacia integerrima</name>
    <dbReference type="NCBI Taxonomy" id="434235"/>
    <lineage>
        <taxon>Eukaryota</taxon>
        <taxon>Viridiplantae</taxon>
        <taxon>Streptophyta</taxon>
        <taxon>Embryophyta</taxon>
        <taxon>Tracheophyta</taxon>
        <taxon>Spermatophyta</taxon>
        <taxon>Magnoliopsida</taxon>
        <taxon>eudicotyledons</taxon>
        <taxon>Gunneridae</taxon>
        <taxon>Pentapetalae</taxon>
        <taxon>rosids</taxon>
        <taxon>malvids</taxon>
        <taxon>Sapindales</taxon>
        <taxon>Anacardiaceae</taxon>
        <taxon>Pistacia</taxon>
    </lineage>
</organism>
<evidence type="ECO:0000313" key="1">
    <source>
        <dbReference type="EMBL" id="KAJ0039567.1"/>
    </source>
</evidence>
<dbReference type="EMBL" id="CM047740">
    <property type="protein sequence ID" value="KAJ0039567.1"/>
    <property type="molecule type" value="Genomic_DNA"/>
</dbReference>
<comment type="caution">
    <text evidence="1">The sequence shown here is derived from an EMBL/GenBank/DDBJ whole genome shotgun (WGS) entry which is preliminary data.</text>
</comment>
<gene>
    <name evidence="1" type="ORF">Pint_26717</name>
</gene>
<sequence length="183" mass="20212">MAPLSLSSPSLTLFSFYPPIAQIPDFLPFFLICSQILFFSSAILMIKQCIFHRCMLQVVLPRGDLLLLLSCAVVGLGSDLVVFASAFCSFLVCMSLVGRNPSKRKFKALHSIIYGVSCLPDLEDMPNLGTLYGILYSCGSVPHSSSTVSRIITLLWEEANQVMKEVQADQQWKTIPPALFSLQ</sequence>
<name>A0ACC0YME5_9ROSI</name>
<accession>A0ACC0YME5</accession>
<evidence type="ECO:0000313" key="2">
    <source>
        <dbReference type="Proteomes" id="UP001163603"/>
    </source>
</evidence>
<proteinExistence type="predicted"/>